<evidence type="ECO:0000256" key="1">
    <source>
        <dbReference type="ARBA" id="ARBA00011900"/>
    </source>
</evidence>
<dbReference type="GO" id="GO:0032259">
    <property type="term" value="P:methylation"/>
    <property type="evidence" value="ECO:0007669"/>
    <property type="project" value="UniProtKB-KW"/>
</dbReference>
<dbReference type="REBASE" id="221769">
    <property type="entry name" value="M.CviCB13ORF18440P"/>
</dbReference>
<dbReference type="SUPFAM" id="SSF53335">
    <property type="entry name" value="S-adenosyl-L-methionine-dependent methyltransferases"/>
    <property type="match status" value="1"/>
</dbReference>
<dbReference type="InterPro" id="IPR029063">
    <property type="entry name" value="SAM-dependent_MTases_sf"/>
</dbReference>
<dbReference type="InterPro" id="IPR014001">
    <property type="entry name" value="Helicase_ATP-bd"/>
</dbReference>
<dbReference type="GO" id="GO:0003677">
    <property type="term" value="F:DNA binding"/>
    <property type="evidence" value="ECO:0007669"/>
    <property type="project" value="InterPro"/>
</dbReference>
<proteinExistence type="predicted"/>
<comment type="catalytic activity">
    <reaction evidence="4">
        <text>a 2'-deoxyadenosine in DNA + S-adenosyl-L-methionine = an N(6)-methyl-2'-deoxyadenosine in DNA + S-adenosyl-L-homocysteine + H(+)</text>
        <dbReference type="Rhea" id="RHEA:15197"/>
        <dbReference type="Rhea" id="RHEA-COMP:12418"/>
        <dbReference type="Rhea" id="RHEA-COMP:12419"/>
        <dbReference type="ChEBI" id="CHEBI:15378"/>
        <dbReference type="ChEBI" id="CHEBI:57856"/>
        <dbReference type="ChEBI" id="CHEBI:59789"/>
        <dbReference type="ChEBI" id="CHEBI:90615"/>
        <dbReference type="ChEBI" id="CHEBI:90616"/>
        <dbReference type="EC" id="2.1.1.72"/>
    </reaction>
</comment>
<dbReference type="EMBL" id="CP023315">
    <property type="protein sequence ID" value="ATC34150.1"/>
    <property type="molecule type" value="Genomic_DNA"/>
</dbReference>
<evidence type="ECO:0000256" key="4">
    <source>
        <dbReference type="ARBA" id="ARBA00047942"/>
    </source>
</evidence>
<dbReference type="AlphaFoldDB" id="A0A290MQ78"/>
<dbReference type="GO" id="GO:0009007">
    <property type="term" value="F:site-specific DNA-methyltransferase (adenine-specific) activity"/>
    <property type="evidence" value="ECO:0007669"/>
    <property type="project" value="UniProtKB-EC"/>
</dbReference>
<dbReference type="RefSeq" id="WP_096053500.1">
    <property type="nucleotide sequence ID" value="NZ_CP023315.3"/>
</dbReference>
<evidence type="ECO:0000313" key="7">
    <source>
        <dbReference type="Proteomes" id="UP000217311"/>
    </source>
</evidence>
<dbReference type="Gene3D" id="3.40.50.150">
    <property type="entry name" value="Vaccinia Virus protein VP39"/>
    <property type="match status" value="1"/>
</dbReference>
<gene>
    <name evidence="6" type="ORF">CA606_18440</name>
</gene>
<dbReference type="SMART" id="SM00487">
    <property type="entry name" value="DEXDc"/>
    <property type="match status" value="1"/>
</dbReference>
<keyword evidence="2 6" id="KW-0489">Methyltransferase</keyword>
<evidence type="ECO:0000313" key="6">
    <source>
        <dbReference type="EMBL" id="ATC34150.1"/>
    </source>
</evidence>
<dbReference type="InterPro" id="IPR002941">
    <property type="entry name" value="DNA_methylase_N4/N6"/>
</dbReference>
<organism evidence="6 7">
    <name type="scientific">Caulobacter vibrioides</name>
    <name type="common">Caulobacter crescentus</name>
    <dbReference type="NCBI Taxonomy" id="155892"/>
    <lineage>
        <taxon>Bacteria</taxon>
        <taxon>Pseudomonadati</taxon>
        <taxon>Pseudomonadota</taxon>
        <taxon>Alphaproteobacteria</taxon>
        <taxon>Caulobacterales</taxon>
        <taxon>Caulobacteraceae</taxon>
        <taxon>Caulobacter</taxon>
    </lineage>
</organism>
<dbReference type="Gene3D" id="3.40.50.300">
    <property type="entry name" value="P-loop containing nucleotide triphosphate hydrolases"/>
    <property type="match status" value="2"/>
</dbReference>
<evidence type="ECO:0000259" key="5">
    <source>
        <dbReference type="SMART" id="SM00487"/>
    </source>
</evidence>
<sequence length="845" mass="95649">MTIAVRDYDAFLAAKVPPAPRCGFEIGDEVINPLLKPHQRAIVRWAVWRGRAAIFAAFGLGKSVMQLEIARIMRDLVGGRALIVMPLGVRQEFRKDAAMLGIDVTFIRRIEEATDPRGIYLTNYETVRDGKLDPNHFSVACLDEASCLRGFGGSKTFREFMRLFDRVAYRFVGTATPSPNDHIELLAYSAFLDVMDVGQAKTRFFKRDSENADNLTLHPHKEQEFWLWVASWALFVQRPSDLGFSDEGYALPELKVIYHEVPVDHRAAGVDKSGQHRLFQDDAQGIVGASKVKRDTLEARVLKMCEILRADPDERYILWHDLEAERAAIEAAVPQCVSVYGAQDPDAREDAIVHFSDGWFPYLAAKPVIAGSGCNFQRHCHKAVFLGIGFKFNDFIQAIHRIQRFLQQHPVEIHVIYAESERAVLRNLQEKWAQHEEMAATMSAIIRNYGLSNADMAGVLTRAMGVKDRIVVEGEGYRLVNDDTVRETRRMADSSVDLIVTSIPFSTQYEYSPNYADFGHTDDNEHFWQQMDYLVPELLRVLQPGRVAAIHVKDRIVPGGMTGLGFQTVYPFADDCRVAFRRHGFAYLGEKTNLTDVVRENNQTYRLGWSEQCKDGSRMGAGLPEKVLLFRKPPSDRSNGYADLPVAKDKDSYTRARWQLDAHHLMRSAGDRLVAPEEWAKFEDADQVYRLWKGFNLQRLYDFEHHVQIGEALTAVGRLPPTFMLLPPHSWHDDVWTDVAQMLSLNTVQAQKGAEKHLCPLPFDIVDRLITQFSMPGEMVFDPFGGLMTVPYRAIKLGRRGCANELNPAYFLDGVKHVEAMAREMATPTLFDLIGERPAPATEAA</sequence>
<evidence type="ECO:0000256" key="3">
    <source>
        <dbReference type="ARBA" id="ARBA00022679"/>
    </source>
</evidence>
<dbReference type="SUPFAM" id="SSF52540">
    <property type="entry name" value="P-loop containing nucleoside triphosphate hydrolases"/>
    <property type="match status" value="2"/>
</dbReference>
<dbReference type="InterPro" id="IPR001091">
    <property type="entry name" value="RM_Methyltransferase"/>
</dbReference>
<name>A0A290MQ78_CAUVI</name>
<accession>A0A290MQ78</accession>
<dbReference type="Proteomes" id="UP000217311">
    <property type="component" value="Chromosome"/>
</dbReference>
<protein>
    <recommendedName>
        <fullName evidence="1">site-specific DNA-methyltransferase (adenine-specific)</fullName>
        <ecNumber evidence="1">2.1.1.72</ecNumber>
    </recommendedName>
</protein>
<dbReference type="GO" id="GO:0008170">
    <property type="term" value="F:N-methyltransferase activity"/>
    <property type="evidence" value="ECO:0007669"/>
    <property type="project" value="InterPro"/>
</dbReference>
<dbReference type="Pfam" id="PF01555">
    <property type="entry name" value="N6_N4_Mtase"/>
    <property type="match status" value="1"/>
</dbReference>
<dbReference type="PRINTS" id="PR00508">
    <property type="entry name" value="S21N4MTFRASE"/>
</dbReference>
<dbReference type="EC" id="2.1.1.72" evidence="1"/>
<reference evidence="7" key="1">
    <citation type="submission" date="2017-09" db="EMBL/GenBank/DDBJ databases">
        <title>Genome evolution observed in wild isolates of Caulobacter crescentus.</title>
        <authorList>
            <person name="Ely B."/>
            <person name="Wilson K."/>
            <person name="Scott D."/>
        </authorList>
    </citation>
    <scope>NUCLEOTIDE SEQUENCE [LARGE SCALE GENOMIC DNA]</scope>
    <source>
        <strain evidence="7">CB13b1a</strain>
    </source>
</reference>
<keyword evidence="3" id="KW-0808">Transferase</keyword>
<dbReference type="InterPro" id="IPR027417">
    <property type="entry name" value="P-loop_NTPase"/>
</dbReference>
<evidence type="ECO:0000256" key="2">
    <source>
        <dbReference type="ARBA" id="ARBA00022603"/>
    </source>
</evidence>
<feature type="domain" description="Helicase ATP-binding" evidence="5">
    <location>
        <begin position="31"/>
        <end position="208"/>
    </location>
</feature>